<accession>A0AA95SWM9</accession>
<gene>
    <name evidence="1" type="ORF">PFX98_01255</name>
</gene>
<reference evidence="1" key="1">
    <citation type="submission" date="2023-01" db="EMBL/GenBank/DDBJ databases">
        <title>Whole genome sequence of Paucibacter sp. S2-9 isolated from pond sediment.</title>
        <authorList>
            <person name="Jung J.Y."/>
        </authorList>
    </citation>
    <scope>NUCLEOTIDE SEQUENCE</scope>
    <source>
        <strain evidence="1">S2-9</strain>
    </source>
</reference>
<keyword evidence="2" id="KW-1185">Reference proteome</keyword>
<dbReference type="AlphaFoldDB" id="A0AA95SWM9"/>
<evidence type="ECO:0000313" key="2">
    <source>
        <dbReference type="Proteomes" id="UP001177769"/>
    </source>
</evidence>
<organism evidence="1 2">
    <name type="scientific">Paucibacter sediminis</name>
    <dbReference type="NCBI Taxonomy" id="3019553"/>
    <lineage>
        <taxon>Bacteria</taxon>
        <taxon>Pseudomonadati</taxon>
        <taxon>Pseudomonadota</taxon>
        <taxon>Betaproteobacteria</taxon>
        <taxon>Burkholderiales</taxon>
        <taxon>Sphaerotilaceae</taxon>
        <taxon>Roseateles</taxon>
    </lineage>
</organism>
<dbReference type="KEGG" id="pais:PFX98_01255"/>
<dbReference type="Proteomes" id="UP001177769">
    <property type="component" value="Chromosome"/>
</dbReference>
<proteinExistence type="predicted"/>
<dbReference type="RefSeq" id="WP_285233352.1">
    <property type="nucleotide sequence ID" value="NZ_CP116346.1"/>
</dbReference>
<evidence type="ECO:0000313" key="1">
    <source>
        <dbReference type="EMBL" id="WIT12259.1"/>
    </source>
</evidence>
<protein>
    <submittedName>
        <fullName evidence="1">Uncharacterized protein</fullName>
    </submittedName>
</protein>
<dbReference type="EMBL" id="CP116346">
    <property type="protein sequence ID" value="WIT12259.1"/>
    <property type="molecule type" value="Genomic_DNA"/>
</dbReference>
<name>A0AA95SWM9_9BURK</name>
<sequence>MSTFDEIDPSAALRIGSVLDPESICSDAGIATEGVDLAGYCLSIWTPSGVAEAFASLGTAGARMKQQLDVLESHDGTGRIALLVVQAGTAQIRMVMPFADEAVQKYLADCSKRGRLRLWLDNDATQKVSIVDLPGGVRAPALLKRLIKEAAGDSCDHRALLDLGRALHPLNGVRSLISDAAVNQAMTVLVSQDLKNEIEGGTLAGVTVVRRRLH</sequence>